<organism evidence="1 2">
    <name type="scientific">Solanum commersonii</name>
    <name type="common">Commerson's wild potato</name>
    <name type="synonym">Commerson's nightshade</name>
    <dbReference type="NCBI Taxonomy" id="4109"/>
    <lineage>
        <taxon>Eukaryota</taxon>
        <taxon>Viridiplantae</taxon>
        <taxon>Streptophyta</taxon>
        <taxon>Embryophyta</taxon>
        <taxon>Tracheophyta</taxon>
        <taxon>Spermatophyta</taxon>
        <taxon>Magnoliopsida</taxon>
        <taxon>eudicotyledons</taxon>
        <taxon>Gunneridae</taxon>
        <taxon>Pentapetalae</taxon>
        <taxon>asterids</taxon>
        <taxon>lamiids</taxon>
        <taxon>Solanales</taxon>
        <taxon>Solanaceae</taxon>
        <taxon>Solanoideae</taxon>
        <taxon>Solaneae</taxon>
        <taxon>Solanum</taxon>
    </lineage>
</organism>
<gene>
    <name evidence="1" type="ORF">H5410_016021</name>
</gene>
<dbReference type="OrthoDB" id="1743486at2759"/>
<keyword evidence="2" id="KW-1185">Reference proteome</keyword>
<evidence type="ECO:0000313" key="2">
    <source>
        <dbReference type="Proteomes" id="UP000824120"/>
    </source>
</evidence>
<name>A0A9J5ZV41_SOLCO</name>
<accession>A0A9J5ZV41</accession>
<dbReference type="AlphaFoldDB" id="A0A9J5ZV41"/>
<dbReference type="Proteomes" id="UP000824120">
    <property type="component" value="Chromosome 3"/>
</dbReference>
<reference evidence="1 2" key="1">
    <citation type="submission" date="2020-09" db="EMBL/GenBank/DDBJ databases">
        <title>De no assembly of potato wild relative species, Solanum commersonii.</title>
        <authorList>
            <person name="Cho K."/>
        </authorList>
    </citation>
    <scope>NUCLEOTIDE SEQUENCE [LARGE SCALE GENOMIC DNA]</scope>
    <source>
        <strain evidence="1">LZ3.2</strain>
        <tissue evidence="1">Leaf</tissue>
    </source>
</reference>
<protein>
    <submittedName>
        <fullName evidence="1">Uncharacterized protein</fullName>
    </submittedName>
</protein>
<comment type="caution">
    <text evidence="1">The sequence shown here is derived from an EMBL/GenBank/DDBJ whole genome shotgun (WGS) entry which is preliminary data.</text>
</comment>
<proteinExistence type="predicted"/>
<evidence type="ECO:0000313" key="1">
    <source>
        <dbReference type="EMBL" id="KAG5616197.1"/>
    </source>
</evidence>
<dbReference type="EMBL" id="JACXVP010000003">
    <property type="protein sequence ID" value="KAG5616197.1"/>
    <property type="molecule type" value="Genomic_DNA"/>
</dbReference>
<sequence length="165" mass="20185">MYLLLVNSVATVTQARYRRARDLFLDWGISSMTERQFNLNKVMISLTYWDYIHAFNKVLYYNNDRHKHTCFIKWSYHGPTIKILPEPFLKLYKKWVKVSPDLNKLYHQEHIYFTEEQIPCLYRTYYNNFWDKLMNKDPQTKSIYKQELLDLITKTIHDYISIPNK</sequence>